<dbReference type="Gene3D" id="3.40.50.300">
    <property type="entry name" value="P-loop containing nucleotide triphosphate hydrolases"/>
    <property type="match status" value="1"/>
</dbReference>
<dbReference type="AlphaFoldDB" id="A0A3S7RNN4"/>
<keyword evidence="2" id="KW-0614">Plasmid</keyword>
<name>A0A3S7RNN4_STAAU</name>
<dbReference type="EMBL" id="MH587576">
    <property type="protein sequence ID" value="AXQ85932.1"/>
    <property type="molecule type" value="Genomic_DNA"/>
</dbReference>
<dbReference type="PANTHER" id="PTHR13696:SF99">
    <property type="entry name" value="COBYRINIC ACID AC-DIAMIDE SYNTHASE"/>
    <property type="match status" value="1"/>
</dbReference>
<organism evidence="2">
    <name type="scientific">Staphylococcus aureus</name>
    <dbReference type="NCBI Taxonomy" id="1280"/>
    <lineage>
        <taxon>Bacteria</taxon>
        <taxon>Bacillati</taxon>
        <taxon>Bacillota</taxon>
        <taxon>Bacilli</taxon>
        <taxon>Bacillales</taxon>
        <taxon>Staphylococcaceae</taxon>
        <taxon>Staphylococcus</taxon>
    </lineage>
</organism>
<dbReference type="InterPro" id="IPR050678">
    <property type="entry name" value="DNA_Partitioning_ATPase"/>
</dbReference>
<reference evidence="2" key="1">
    <citation type="journal article" date="1985" name="Aust J Exp Biol Med Sci 63 (PT 4) 63 ( Pt">
        <title>A conjugative plasmid encoding production of a diffusible pigment and resistance to aminoglycosides and macrolides in Staphylococcus aureus.</title>
        <authorList>
            <person name="Townsend D.E."/>
            <person name="Ashdown N."/>
            <person name="Annear D.I."/>
            <person name="Grubb W.B."/>
        </authorList>
    </citation>
    <scope>NUCLEOTIDE SEQUENCE</scope>
    <source>
        <strain evidence="2">WG512</strain>
        <plasmid evidence="2">pWBG14</plasmid>
    </source>
</reference>
<dbReference type="InterPro" id="IPR025669">
    <property type="entry name" value="AAA_dom"/>
</dbReference>
<dbReference type="SUPFAM" id="SSF52540">
    <property type="entry name" value="P-loop containing nucleoside triphosphate hydrolases"/>
    <property type="match status" value="1"/>
</dbReference>
<gene>
    <name evidence="2" type="primary">detL_1</name>
    <name evidence="2" type="ORF">pWBG14_00013</name>
</gene>
<keyword evidence="2" id="KW-0378">Hydrolase</keyword>
<geneLocation type="plasmid" evidence="2">
    <name>pWBG14</name>
</geneLocation>
<dbReference type="PANTHER" id="PTHR13696">
    <property type="entry name" value="P-LOOP CONTAINING NUCLEOSIDE TRIPHOSPHATE HYDROLASE"/>
    <property type="match status" value="1"/>
</dbReference>
<accession>A0A3S7RNN4</accession>
<dbReference type="InterPro" id="IPR027417">
    <property type="entry name" value="P-loop_NTPase"/>
</dbReference>
<proteinExistence type="predicted"/>
<dbReference type="RefSeq" id="WP_254231378.1">
    <property type="nucleotide sequence ID" value="NZ_MH587576.1"/>
</dbReference>
<evidence type="ECO:0000313" key="2">
    <source>
        <dbReference type="EMBL" id="AXQ85932.1"/>
    </source>
</evidence>
<protein>
    <submittedName>
        <fullName evidence="2">AAA-ATPase domain protein</fullName>
        <ecNumber evidence="2">3.6.-.-</ecNumber>
    </submittedName>
</protein>
<dbReference type="CDD" id="cd02042">
    <property type="entry name" value="ParAB_family"/>
    <property type="match status" value="1"/>
</dbReference>
<dbReference type="GO" id="GO:0016787">
    <property type="term" value="F:hydrolase activity"/>
    <property type="evidence" value="ECO:0007669"/>
    <property type="project" value="UniProtKB-KW"/>
</dbReference>
<evidence type="ECO:0000259" key="1">
    <source>
        <dbReference type="Pfam" id="PF13614"/>
    </source>
</evidence>
<feature type="domain" description="AAA" evidence="1">
    <location>
        <begin position="10"/>
        <end position="189"/>
    </location>
</feature>
<sequence length="267" mass="30692">MVEKRLNDMTKVITIGCFKGGVGKSTLTEILTYLLAKDGYKVLAVDTDPQSNLTEKVQRTYKKRFKKDPSFMKGIKNLDLKDCIETVSGNLDILKGDWSLENFDKYVIKNFDEKGEYFLLNSLLKPIKDQYDYIIIDTRPSTGILSNNAVCASDYVLITSKTEEDSFTSAKKYYSYLGNIQQNKKPSLKFLGLLPYLVNQRGSTNRSIMNKINELFGEDVFKNYIRSSDRVVTWGEHGVTEYKPHDKKTMKMYIDVKNEILNKLESE</sequence>
<dbReference type="EC" id="3.6.-.-" evidence="2"/>
<dbReference type="Pfam" id="PF13614">
    <property type="entry name" value="AAA_31"/>
    <property type="match status" value="1"/>
</dbReference>
<reference evidence="2" key="2">
    <citation type="journal article" date="2016" name="Mob. Genet. Elements">
        <title>An updated view of plasmid conjugation and mobilization in Staphylococcus.</title>
        <authorList>
            <person name="Ramsay J.P."/>
            <person name="Kwong S.M."/>
            <person name="Murphy R.J."/>
            <person name="Yui Eto K."/>
            <person name="Price K.J."/>
            <person name="Nguyen Q.T."/>
            <person name="O'Brien F.G."/>
            <person name="Grubb W.B."/>
            <person name="Coombs G.W."/>
            <person name="Firth N."/>
        </authorList>
    </citation>
    <scope>NUCLEOTIDE SEQUENCE</scope>
    <source>
        <strain evidence="2">WG512</strain>
        <plasmid evidence="2">pWBG14</plasmid>
    </source>
</reference>